<dbReference type="GO" id="GO:2001069">
    <property type="term" value="F:glycogen binding"/>
    <property type="evidence" value="ECO:0007669"/>
    <property type="project" value="TreeGrafter"/>
</dbReference>
<dbReference type="GO" id="GO:0008157">
    <property type="term" value="F:protein phosphatase 1 binding"/>
    <property type="evidence" value="ECO:0007669"/>
    <property type="project" value="TreeGrafter"/>
</dbReference>
<feature type="compositionally biased region" description="Polar residues" evidence="1">
    <location>
        <begin position="330"/>
        <end position="351"/>
    </location>
</feature>
<comment type="caution">
    <text evidence="3">The sequence shown here is derived from an EMBL/GenBank/DDBJ whole genome shotgun (WGS) entry which is preliminary data.</text>
</comment>
<dbReference type="PANTHER" id="PTHR12307">
    <property type="entry name" value="PROTEIN PHOSPHATASE 1 REGULATORY SUBUNIT"/>
    <property type="match status" value="1"/>
</dbReference>
<feature type="region of interest" description="Disordered" evidence="1">
    <location>
        <begin position="283"/>
        <end position="306"/>
    </location>
</feature>
<name>A0AAD5K6K9_9FUNG</name>
<dbReference type="GO" id="GO:0005979">
    <property type="term" value="P:regulation of glycogen biosynthetic process"/>
    <property type="evidence" value="ECO:0007669"/>
    <property type="project" value="TreeGrafter"/>
</dbReference>
<dbReference type="AlphaFoldDB" id="A0AAD5K6K9"/>
<proteinExistence type="predicted"/>
<evidence type="ECO:0000313" key="4">
    <source>
        <dbReference type="Proteomes" id="UP001209540"/>
    </source>
</evidence>
<dbReference type="PANTHER" id="PTHR12307:SF36">
    <property type="entry name" value="GLYCOGEN-BINDING SUBUNIT 76A"/>
    <property type="match status" value="1"/>
</dbReference>
<dbReference type="EMBL" id="JAIXMP010000020">
    <property type="protein sequence ID" value="KAI9257244.1"/>
    <property type="molecule type" value="Genomic_DNA"/>
</dbReference>
<dbReference type="InterPro" id="IPR005036">
    <property type="entry name" value="CBM21_dom"/>
</dbReference>
<feature type="compositionally biased region" description="Low complexity" evidence="1">
    <location>
        <begin position="75"/>
        <end position="109"/>
    </location>
</feature>
<feature type="region of interest" description="Disordered" evidence="1">
    <location>
        <begin position="323"/>
        <end position="385"/>
    </location>
</feature>
<dbReference type="GO" id="GO:0000164">
    <property type="term" value="C:protein phosphatase type 1 complex"/>
    <property type="evidence" value="ECO:0007669"/>
    <property type="project" value="TreeGrafter"/>
</dbReference>
<evidence type="ECO:0000259" key="2">
    <source>
        <dbReference type="PROSITE" id="PS51159"/>
    </source>
</evidence>
<feature type="compositionally biased region" description="Acidic residues" evidence="1">
    <location>
        <begin position="284"/>
        <end position="302"/>
    </location>
</feature>
<feature type="region of interest" description="Disordered" evidence="1">
    <location>
        <begin position="75"/>
        <end position="119"/>
    </location>
</feature>
<dbReference type="InterPro" id="IPR050782">
    <property type="entry name" value="PP1_regulatory_subunit_3"/>
</dbReference>
<feature type="compositionally biased region" description="Low complexity" evidence="1">
    <location>
        <begin position="352"/>
        <end position="384"/>
    </location>
</feature>
<accession>A0AAD5K6K9</accession>
<reference evidence="3" key="2">
    <citation type="submission" date="2023-02" db="EMBL/GenBank/DDBJ databases">
        <authorList>
            <consortium name="DOE Joint Genome Institute"/>
            <person name="Mondo S.J."/>
            <person name="Chang Y."/>
            <person name="Wang Y."/>
            <person name="Ahrendt S."/>
            <person name="Andreopoulos W."/>
            <person name="Barry K."/>
            <person name="Beard J."/>
            <person name="Benny G.L."/>
            <person name="Blankenship S."/>
            <person name="Bonito G."/>
            <person name="Cuomo C."/>
            <person name="Desiro A."/>
            <person name="Gervers K.A."/>
            <person name="Hundley H."/>
            <person name="Kuo A."/>
            <person name="LaButti K."/>
            <person name="Lang B.F."/>
            <person name="Lipzen A."/>
            <person name="O'Donnell K."/>
            <person name="Pangilinan J."/>
            <person name="Reynolds N."/>
            <person name="Sandor L."/>
            <person name="Smith M.W."/>
            <person name="Tsang A."/>
            <person name="Grigoriev I.V."/>
            <person name="Stajich J.E."/>
            <person name="Spatafora J.W."/>
        </authorList>
    </citation>
    <scope>NUCLEOTIDE SEQUENCE</scope>
    <source>
        <strain evidence="3">RSA 2281</strain>
    </source>
</reference>
<keyword evidence="4" id="KW-1185">Reference proteome</keyword>
<sequence length="468" mass="53339">MSLAPSFSAPCFFTYNQHQHNLYSPQPHYNHSFSTERRRRVTLLHASTKKQQPSSYNHNKNNLTTTTTTITTITTTTRPQQQQQQHEIKKSSSSSSSKKSATSQTSNNTKQKKKSVRFQKDDQLEHIRLFLKTQKPLAIQQGDPALSLALKYPNWPAKTTLSMRHLSMIRMEGVQASTTQPSTLVGRCRVANLAFEKHVMVRYTTDYWQSFHETEAMYREPIGSSANTWDRFTFLIDLESYFVRRCREPTTVYLALRYSVNEHEYWDNNDGLNYQIDIIPSTLTDDEDDDNNEEKENESDDVLDNKSTTLATIEKEEGQALYRGNHNKLSHTSINNTTKQQKSTNIQQKPFNSSLSTFTNSTTSSTTTATPTSTSTTNTTTTTTNKKKLGHRYDFGASLSEAKKTPYGVYQFGKGPMMQFSTFTKQEDNSQSRYHEFVNKYCFYGTNYSTSPTSTSPSSLPSSEPICG</sequence>
<gene>
    <name evidence="3" type="ORF">BDA99DRAFT_515892</name>
</gene>
<feature type="domain" description="CBM21" evidence="2">
    <location>
        <begin position="161"/>
        <end position="277"/>
    </location>
</feature>
<feature type="region of interest" description="Disordered" evidence="1">
    <location>
        <begin position="46"/>
        <end position="65"/>
    </location>
</feature>
<reference evidence="3" key="1">
    <citation type="journal article" date="2022" name="IScience">
        <title>Evolution of zygomycete secretomes and the origins of terrestrial fungal ecologies.</title>
        <authorList>
            <person name="Chang Y."/>
            <person name="Wang Y."/>
            <person name="Mondo S."/>
            <person name="Ahrendt S."/>
            <person name="Andreopoulos W."/>
            <person name="Barry K."/>
            <person name="Beard J."/>
            <person name="Benny G.L."/>
            <person name="Blankenship S."/>
            <person name="Bonito G."/>
            <person name="Cuomo C."/>
            <person name="Desiro A."/>
            <person name="Gervers K.A."/>
            <person name="Hundley H."/>
            <person name="Kuo A."/>
            <person name="LaButti K."/>
            <person name="Lang B.F."/>
            <person name="Lipzen A."/>
            <person name="O'Donnell K."/>
            <person name="Pangilinan J."/>
            <person name="Reynolds N."/>
            <person name="Sandor L."/>
            <person name="Smith M.E."/>
            <person name="Tsang A."/>
            <person name="Grigoriev I.V."/>
            <person name="Stajich J.E."/>
            <person name="Spatafora J.W."/>
        </authorList>
    </citation>
    <scope>NUCLEOTIDE SEQUENCE</scope>
    <source>
        <strain evidence="3">RSA 2281</strain>
    </source>
</reference>
<dbReference type="Gene3D" id="2.60.40.2440">
    <property type="entry name" value="Carbohydrate binding type-21 domain"/>
    <property type="match status" value="1"/>
</dbReference>
<dbReference type="PROSITE" id="PS51159">
    <property type="entry name" value="CBM21"/>
    <property type="match status" value="1"/>
</dbReference>
<evidence type="ECO:0000256" key="1">
    <source>
        <dbReference type="SAM" id="MobiDB-lite"/>
    </source>
</evidence>
<organism evidence="3 4">
    <name type="scientific">Phascolomyces articulosus</name>
    <dbReference type="NCBI Taxonomy" id="60185"/>
    <lineage>
        <taxon>Eukaryota</taxon>
        <taxon>Fungi</taxon>
        <taxon>Fungi incertae sedis</taxon>
        <taxon>Mucoromycota</taxon>
        <taxon>Mucoromycotina</taxon>
        <taxon>Mucoromycetes</taxon>
        <taxon>Mucorales</taxon>
        <taxon>Lichtheimiaceae</taxon>
        <taxon>Phascolomyces</taxon>
    </lineage>
</organism>
<dbReference type="Pfam" id="PF03370">
    <property type="entry name" value="CBM_21"/>
    <property type="match status" value="1"/>
</dbReference>
<protein>
    <submittedName>
        <fullName evidence="3">Phosphatase regulatory subunit-domain-containing protein</fullName>
    </submittedName>
</protein>
<dbReference type="InterPro" id="IPR038175">
    <property type="entry name" value="CBM21_dom_sf"/>
</dbReference>
<dbReference type="Proteomes" id="UP001209540">
    <property type="component" value="Unassembled WGS sequence"/>
</dbReference>
<evidence type="ECO:0000313" key="3">
    <source>
        <dbReference type="EMBL" id="KAI9257244.1"/>
    </source>
</evidence>
<feature type="compositionally biased region" description="Polar residues" evidence="1">
    <location>
        <begin position="49"/>
        <end position="58"/>
    </location>
</feature>